<dbReference type="Proteomes" id="UP000054144">
    <property type="component" value="Unassembled WGS sequence"/>
</dbReference>
<accession>A0A0D7AJR2</accession>
<sequence>MSCSTDSGVRQLLLSAQQSVFTDFSASASPTTMLSHFSTMSEPIIEHAPMGCPMASLSHLKGSNAVRSYFDILATNWRHSDIDVYSVDVDAAHRSVSVCASITWTWRSSGHRFREDFVSNLQFDEHLKLQSFVIKTLPGSECVMRAKDPAEAA</sequence>
<proteinExistence type="predicted"/>
<organism evidence="1 2">
    <name type="scientific">Fistulina hepatica ATCC 64428</name>
    <dbReference type="NCBI Taxonomy" id="1128425"/>
    <lineage>
        <taxon>Eukaryota</taxon>
        <taxon>Fungi</taxon>
        <taxon>Dikarya</taxon>
        <taxon>Basidiomycota</taxon>
        <taxon>Agaricomycotina</taxon>
        <taxon>Agaricomycetes</taxon>
        <taxon>Agaricomycetidae</taxon>
        <taxon>Agaricales</taxon>
        <taxon>Fistulinaceae</taxon>
        <taxon>Fistulina</taxon>
    </lineage>
</organism>
<name>A0A0D7AJR2_9AGAR</name>
<protein>
    <recommendedName>
        <fullName evidence="3">SnoaL-like domain-containing protein</fullName>
    </recommendedName>
</protein>
<dbReference type="EMBL" id="KN881650">
    <property type="protein sequence ID" value="KIY51541.1"/>
    <property type="molecule type" value="Genomic_DNA"/>
</dbReference>
<gene>
    <name evidence="1" type="ORF">FISHEDRAFT_70766</name>
</gene>
<dbReference type="OrthoDB" id="3352776at2759"/>
<dbReference type="AlphaFoldDB" id="A0A0D7AJR2"/>
<evidence type="ECO:0008006" key="3">
    <source>
        <dbReference type="Google" id="ProtNLM"/>
    </source>
</evidence>
<evidence type="ECO:0000313" key="2">
    <source>
        <dbReference type="Proteomes" id="UP000054144"/>
    </source>
</evidence>
<evidence type="ECO:0000313" key="1">
    <source>
        <dbReference type="EMBL" id="KIY51541.1"/>
    </source>
</evidence>
<keyword evidence="2" id="KW-1185">Reference proteome</keyword>
<reference evidence="1 2" key="1">
    <citation type="journal article" date="2015" name="Fungal Genet. Biol.">
        <title>Evolution of novel wood decay mechanisms in Agaricales revealed by the genome sequences of Fistulina hepatica and Cylindrobasidium torrendii.</title>
        <authorList>
            <person name="Floudas D."/>
            <person name="Held B.W."/>
            <person name="Riley R."/>
            <person name="Nagy L.G."/>
            <person name="Koehler G."/>
            <person name="Ransdell A.S."/>
            <person name="Younus H."/>
            <person name="Chow J."/>
            <person name="Chiniquy J."/>
            <person name="Lipzen A."/>
            <person name="Tritt A."/>
            <person name="Sun H."/>
            <person name="Haridas S."/>
            <person name="LaButti K."/>
            <person name="Ohm R.A."/>
            <person name="Kues U."/>
            <person name="Blanchette R.A."/>
            <person name="Grigoriev I.V."/>
            <person name="Minto R.E."/>
            <person name="Hibbett D.S."/>
        </authorList>
    </citation>
    <scope>NUCLEOTIDE SEQUENCE [LARGE SCALE GENOMIC DNA]</scope>
    <source>
        <strain evidence="1 2">ATCC 64428</strain>
    </source>
</reference>